<dbReference type="SUPFAM" id="SSF55785">
    <property type="entry name" value="PYP-like sensor domain (PAS domain)"/>
    <property type="match status" value="1"/>
</dbReference>
<dbReference type="Pfam" id="PF13426">
    <property type="entry name" value="PAS_9"/>
    <property type="match status" value="1"/>
</dbReference>
<dbReference type="InterPro" id="IPR035965">
    <property type="entry name" value="PAS-like_dom_sf"/>
</dbReference>
<dbReference type="Gene3D" id="6.10.340.10">
    <property type="match status" value="1"/>
</dbReference>
<evidence type="ECO:0000259" key="3">
    <source>
        <dbReference type="PROSITE" id="PS50887"/>
    </source>
</evidence>
<dbReference type="PROSITE" id="PS50883">
    <property type="entry name" value="EAL"/>
    <property type="match status" value="1"/>
</dbReference>
<feature type="domain" description="EAL" evidence="2">
    <location>
        <begin position="537"/>
        <end position="790"/>
    </location>
</feature>
<keyword evidence="5" id="KW-1185">Reference proteome</keyword>
<keyword evidence="1" id="KW-0472">Membrane</keyword>
<dbReference type="EMBL" id="FNVQ01000004">
    <property type="protein sequence ID" value="SEG78630.1"/>
    <property type="molecule type" value="Genomic_DNA"/>
</dbReference>
<dbReference type="GO" id="GO:0071111">
    <property type="term" value="F:cyclic-guanylate-specific phosphodiesterase activity"/>
    <property type="evidence" value="ECO:0007669"/>
    <property type="project" value="InterPro"/>
</dbReference>
<feature type="transmembrane region" description="Helical" evidence="1">
    <location>
        <begin position="151"/>
        <end position="173"/>
    </location>
</feature>
<keyword evidence="1" id="KW-0812">Transmembrane</keyword>
<dbReference type="RefSeq" id="WP_104004753.1">
    <property type="nucleotide sequence ID" value="NZ_FNVQ01000004.1"/>
</dbReference>
<organism evidence="4 5">
    <name type="scientific">Marinobacterium lutimaris</name>
    <dbReference type="NCBI Taxonomy" id="568106"/>
    <lineage>
        <taxon>Bacteria</taxon>
        <taxon>Pseudomonadati</taxon>
        <taxon>Pseudomonadota</taxon>
        <taxon>Gammaproteobacteria</taxon>
        <taxon>Oceanospirillales</taxon>
        <taxon>Oceanospirillaceae</taxon>
        <taxon>Marinobacterium</taxon>
    </lineage>
</organism>
<accession>A0A1H6D009</accession>
<dbReference type="CDD" id="cd01949">
    <property type="entry name" value="GGDEF"/>
    <property type="match status" value="1"/>
</dbReference>
<dbReference type="PANTHER" id="PTHR33121">
    <property type="entry name" value="CYCLIC DI-GMP PHOSPHODIESTERASE PDEF"/>
    <property type="match status" value="1"/>
</dbReference>
<dbReference type="PROSITE" id="PS50887">
    <property type="entry name" value="GGDEF"/>
    <property type="match status" value="1"/>
</dbReference>
<dbReference type="InterPro" id="IPR043128">
    <property type="entry name" value="Rev_trsase/Diguanyl_cyclase"/>
</dbReference>
<evidence type="ECO:0000256" key="1">
    <source>
        <dbReference type="SAM" id="Phobius"/>
    </source>
</evidence>
<dbReference type="Pfam" id="PF17149">
    <property type="entry name" value="CHASE5"/>
    <property type="match status" value="1"/>
</dbReference>
<dbReference type="InterPro" id="IPR029787">
    <property type="entry name" value="Nucleotide_cyclase"/>
</dbReference>
<dbReference type="SMART" id="SM00267">
    <property type="entry name" value="GGDEF"/>
    <property type="match status" value="1"/>
</dbReference>
<dbReference type="Proteomes" id="UP000236745">
    <property type="component" value="Unassembled WGS sequence"/>
</dbReference>
<feature type="transmembrane region" description="Helical" evidence="1">
    <location>
        <begin position="21"/>
        <end position="40"/>
    </location>
</feature>
<proteinExistence type="predicted"/>
<evidence type="ECO:0000259" key="2">
    <source>
        <dbReference type="PROSITE" id="PS50883"/>
    </source>
</evidence>
<dbReference type="PANTHER" id="PTHR33121:SF70">
    <property type="entry name" value="SIGNALING PROTEIN YKOW"/>
    <property type="match status" value="1"/>
</dbReference>
<dbReference type="InterPro" id="IPR001633">
    <property type="entry name" value="EAL_dom"/>
</dbReference>
<dbReference type="SMART" id="SM00052">
    <property type="entry name" value="EAL"/>
    <property type="match status" value="1"/>
</dbReference>
<dbReference type="AlphaFoldDB" id="A0A1H6D009"/>
<dbReference type="InterPro" id="IPR033414">
    <property type="entry name" value="Sensor_dom"/>
</dbReference>
<sequence>MLRRLQELRQSHPLSLKILASILLASSLFAALVAVAQLYVGFKDELNQLDARLADAEPTFILSLQDAVWRLDEELITYNLTSIQRLPYIAQASLKTPEGSSYSAGEAQGSQHITRKTYPLQQNTPDGAIPLGQLTLQIDRSAAYDNLQREALLIVALQALKTLIVSALILLILHRLLFRHLLKLRHSASQITLSTPAQAFVYDRSQAQRDDELDQIRNALNAMRQRFIEDAERLKTISTEHRRLALAANTGSAALLIFNADQQPQYANNPFKQLLGVEPWEEVDSQTLKQLGERIAPEQGGLRGVIKNTRSTEEWEKELFWPYDEARPAWINIRCRRFRDQGEELFIFFAIDITEQREARARERHLLEHDLLTGLPNRELALASIDEQLIEDNNLAVLAISIQSYAEVLESLGLQYADQLLLEVCSIIEENLPSGALLARTTGNELLCALPLEEDDQRGGIERLASNLLKTFNTPLWLRKEQINANLNIGIALAPDDGDNGNQLMRHALAALYQSKRGGDRSFRFFKPEMSEALARRLRISTLLKSGQILEELDVYYQPVVQSDSGEISGCEALARWHNEELGWISPEEFIGEAERLNLIGEIGELILQRACIQASEWLYRKPDFVINVNVSPLQMADSGFLRVVNNALQLSGLPSKALKLEVTEQLLLSGNDLIQNKLQQLTDKGISLVIDDFGSGYASMNYLCRFPFQALKIDKSFILNMHDDDRTLRLVEATINLAHTLGLAVVAEGVETARHAESLREMQCELLQGYHFARPMPAEQFSRMLDTRESLICEYSQRS</sequence>
<reference evidence="4 5" key="1">
    <citation type="submission" date="2016-10" db="EMBL/GenBank/DDBJ databases">
        <authorList>
            <person name="de Groot N.N."/>
        </authorList>
    </citation>
    <scope>NUCLEOTIDE SEQUENCE [LARGE SCALE GENOMIC DNA]</scope>
    <source>
        <strain evidence="4 5">DSM 22012</strain>
    </source>
</reference>
<dbReference type="CDD" id="cd01948">
    <property type="entry name" value="EAL"/>
    <property type="match status" value="1"/>
</dbReference>
<feature type="domain" description="GGDEF" evidence="3">
    <location>
        <begin position="393"/>
        <end position="528"/>
    </location>
</feature>
<gene>
    <name evidence="4" type="ORF">SAMN05444390_104390</name>
</gene>
<dbReference type="OrthoDB" id="8416215at2"/>
<evidence type="ECO:0000313" key="5">
    <source>
        <dbReference type="Proteomes" id="UP000236745"/>
    </source>
</evidence>
<dbReference type="Gene3D" id="3.20.20.450">
    <property type="entry name" value="EAL domain"/>
    <property type="match status" value="1"/>
</dbReference>
<evidence type="ECO:0000313" key="4">
    <source>
        <dbReference type="EMBL" id="SEG78630.1"/>
    </source>
</evidence>
<name>A0A1H6D009_9GAMM</name>
<dbReference type="Pfam" id="PF00990">
    <property type="entry name" value="GGDEF"/>
    <property type="match status" value="1"/>
</dbReference>
<dbReference type="Gene3D" id="3.30.450.20">
    <property type="entry name" value="PAS domain"/>
    <property type="match status" value="1"/>
</dbReference>
<dbReference type="NCBIfam" id="TIGR00254">
    <property type="entry name" value="GGDEF"/>
    <property type="match status" value="1"/>
</dbReference>
<dbReference type="Gene3D" id="3.30.70.270">
    <property type="match status" value="1"/>
</dbReference>
<dbReference type="SUPFAM" id="SSF55073">
    <property type="entry name" value="Nucleotide cyclase"/>
    <property type="match status" value="1"/>
</dbReference>
<keyword evidence="1" id="KW-1133">Transmembrane helix</keyword>
<dbReference type="Pfam" id="PF00563">
    <property type="entry name" value="EAL"/>
    <property type="match status" value="1"/>
</dbReference>
<dbReference type="SUPFAM" id="SSF141868">
    <property type="entry name" value="EAL domain-like"/>
    <property type="match status" value="1"/>
</dbReference>
<dbReference type="InterPro" id="IPR000014">
    <property type="entry name" value="PAS"/>
</dbReference>
<dbReference type="InterPro" id="IPR000160">
    <property type="entry name" value="GGDEF_dom"/>
</dbReference>
<dbReference type="InterPro" id="IPR050706">
    <property type="entry name" value="Cyclic-di-GMP_PDE-like"/>
</dbReference>
<dbReference type="InterPro" id="IPR035919">
    <property type="entry name" value="EAL_sf"/>
</dbReference>
<protein>
    <submittedName>
        <fullName evidence="4">Diguanylate cyclase (GGDEF) domain-containing protein</fullName>
    </submittedName>
</protein>